<feature type="domain" description="GOLD" evidence="9">
    <location>
        <begin position="34"/>
        <end position="128"/>
    </location>
</feature>
<feature type="chain" id="PRO_5012146827" evidence="8">
    <location>
        <begin position="25"/>
        <end position="218"/>
    </location>
</feature>
<dbReference type="InterPro" id="IPR009038">
    <property type="entry name" value="GOLD_dom"/>
</dbReference>
<dbReference type="PROSITE" id="PS50866">
    <property type="entry name" value="GOLD"/>
    <property type="match status" value="1"/>
</dbReference>
<sequence length="218" mass="25122">MAINITRWTLGLLMLLSILPSVFGIYFYLEGAEQKCFTEELPKETVVTGVYTAEEWNEAQQKFVVNKELQLEVIVEEMPDGNRIHSQKLPPKGKFKFTSAESGQHNICLFASTAGWFSSTKIRLNLDLAVRDLSEESDLGEGTLSELAQRVRELNYKVSDIRIEQSYHRDHEREFRDVSERTNSRTVTWTIVQLVVLGITCTIQLRSLRKFFETKKLV</sequence>
<dbReference type="OrthoDB" id="3427at2759"/>
<accession>A0A1Y2H4A9</accession>
<evidence type="ECO:0000313" key="11">
    <source>
        <dbReference type="Proteomes" id="UP000193648"/>
    </source>
</evidence>
<proteinExistence type="inferred from homology"/>
<evidence type="ECO:0000256" key="1">
    <source>
        <dbReference type="ARBA" id="ARBA00004479"/>
    </source>
</evidence>
<organism evidence="10 11">
    <name type="scientific">Lobosporangium transversale</name>
    <dbReference type="NCBI Taxonomy" id="64571"/>
    <lineage>
        <taxon>Eukaryota</taxon>
        <taxon>Fungi</taxon>
        <taxon>Fungi incertae sedis</taxon>
        <taxon>Mucoromycota</taxon>
        <taxon>Mortierellomycotina</taxon>
        <taxon>Mortierellomycetes</taxon>
        <taxon>Mortierellales</taxon>
        <taxon>Mortierellaceae</taxon>
        <taxon>Lobosporangium</taxon>
    </lineage>
</organism>
<evidence type="ECO:0000256" key="2">
    <source>
        <dbReference type="ARBA" id="ARBA00007104"/>
    </source>
</evidence>
<comment type="subcellular location">
    <subcellularLocation>
        <location evidence="1 7">Membrane</location>
        <topology evidence="1 7">Single-pass type I membrane protein</topology>
    </subcellularLocation>
</comment>
<evidence type="ECO:0000313" key="10">
    <source>
        <dbReference type="EMBL" id="ORZ28821.1"/>
    </source>
</evidence>
<evidence type="ECO:0000256" key="5">
    <source>
        <dbReference type="ARBA" id="ARBA00022989"/>
    </source>
</evidence>
<evidence type="ECO:0000256" key="6">
    <source>
        <dbReference type="ARBA" id="ARBA00023136"/>
    </source>
</evidence>
<feature type="signal peptide" evidence="8">
    <location>
        <begin position="1"/>
        <end position="24"/>
    </location>
</feature>
<evidence type="ECO:0000256" key="3">
    <source>
        <dbReference type="ARBA" id="ARBA00022692"/>
    </source>
</evidence>
<dbReference type="EMBL" id="MCFF01000001">
    <property type="protein sequence ID" value="ORZ28821.1"/>
    <property type="molecule type" value="Genomic_DNA"/>
</dbReference>
<dbReference type="SMART" id="SM01190">
    <property type="entry name" value="EMP24_GP25L"/>
    <property type="match status" value="1"/>
</dbReference>
<keyword evidence="3 7" id="KW-0812">Transmembrane</keyword>
<protein>
    <submittedName>
        <fullName evidence="10">Emp24/gp25L/p24 family/GOLD-domain-containing protein</fullName>
    </submittedName>
</protein>
<dbReference type="STRING" id="64571.A0A1Y2H4A9"/>
<comment type="similarity">
    <text evidence="2 7">Belongs to the EMP24/GP25L family.</text>
</comment>
<dbReference type="InterPro" id="IPR015720">
    <property type="entry name" value="Emp24-like"/>
</dbReference>
<dbReference type="InParanoid" id="A0A1Y2H4A9"/>
<keyword evidence="5" id="KW-1133">Transmembrane helix</keyword>
<dbReference type="FunCoup" id="A0A1Y2H4A9">
    <property type="interactions" value="229"/>
</dbReference>
<comment type="caution">
    <text evidence="10">The sequence shown here is derived from an EMBL/GenBank/DDBJ whole genome shotgun (WGS) entry which is preliminary data.</text>
</comment>
<evidence type="ECO:0000256" key="4">
    <source>
        <dbReference type="ARBA" id="ARBA00022729"/>
    </source>
</evidence>
<dbReference type="GeneID" id="33564281"/>
<evidence type="ECO:0000259" key="9">
    <source>
        <dbReference type="PROSITE" id="PS50866"/>
    </source>
</evidence>
<dbReference type="AlphaFoldDB" id="A0A1Y2H4A9"/>
<keyword evidence="6" id="KW-0472">Membrane</keyword>
<keyword evidence="4 8" id="KW-0732">Signal</keyword>
<dbReference type="Proteomes" id="UP000193648">
    <property type="component" value="Unassembled WGS sequence"/>
</dbReference>
<evidence type="ECO:0000256" key="8">
    <source>
        <dbReference type="SAM" id="SignalP"/>
    </source>
</evidence>
<dbReference type="Pfam" id="PF01105">
    <property type="entry name" value="EMP24_GP25L"/>
    <property type="match status" value="1"/>
</dbReference>
<dbReference type="RefSeq" id="XP_021886494.1">
    <property type="nucleotide sequence ID" value="XM_022022437.1"/>
</dbReference>
<name>A0A1Y2H4A9_9FUNG</name>
<reference evidence="10 11" key="1">
    <citation type="submission" date="2016-07" db="EMBL/GenBank/DDBJ databases">
        <title>Pervasive Adenine N6-methylation of Active Genes in Fungi.</title>
        <authorList>
            <consortium name="DOE Joint Genome Institute"/>
            <person name="Mondo S.J."/>
            <person name="Dannebaum R.O."/>
            <person name="Kuo R.C."/>
            <person name="Labutti K."/>
            <person name="Haridas S."/>
            <person name="Kuo A."/>
            <person name="Salamov A."/>
            <person name="Ahrendt S.R."/>
            <person name="Lipzen A."/>
            <person name="Sullivan W."/>
            <person name="Andreopoulos W.B."/>
            <person name="Clum A."/>
            <person name="Lindquist E."/>
            <person name="Daum C."/>
            <person name="Ramamoorthy G.K."/>
            <person name="Gryganskyi A."/>
            <person name="Culley D."/>
            <person name="Magnuson J.K."/>
            <person name="James T.Y."/>
            <person name="O'Malley M.A."/>
            <person name="Stajich J.E."/>
            <person name="Spatafora J.W."/>
            <person name="Visel A."/>
            <person name="Grigoriev I.V."/>
        </authorList>
    </citation>
    <scope>NUCLEOTIDE SEQUENCE [LARGE SCALE GENOMIC DNA]</scope>
    <source>
        <strain evidence="10 11">NRRL 3116</strain>
    </source>
</reference>
<evidence type="ECO:0000256" key="7">
    <source>
        <dbReference type="RuleBase" id="RU003827"/>
    </source>
</evidence>
<keyword evidence="11" id="KW-1185">Reference proteome</keyword>
<gene>
    <name evidence="10" type="ORF">BCR41DRAFT_344138</name>
</gene>
<dbReference type="PANTHER" id="PTHR22811">
    <property type="entry name" value="TRANSMEMBRANE EMP24 DOMAIN-CONTAINING PROTEIN"/>
    <property type="match status" value="1"/>
</dbReference>
<dbReference type="GO" id="GO:0016020">
    <property type="term" value="C:membrane"/>
    <property type="evidence" value="ECO:0007669"/>
    <property type="project" value="UniProtKB-SubCell"/>
</dbReference>